<keyword evidence="2" id="KW-0548">Nucleotidyltransferase</keyword>
<name>A0A8X7BEE7_TRICX</name>
<gene>
    <name evidence="2" type="primary">X-element ORF2</name>
    <name evidence="2" type="ORF">TNCV_3441381</name>
</gene>
<dbReference type="InterPro" id="IPR000477">
    <property type="entry name" value="RT_dom"/>
</dbReference>
<dbReference type="PROSITE" id="PS50878">
    <property type="entry name" value="RT_POL"/>
    <property type="match status" value="1"/>
</dbReference>
<feature type="domain" description="Reverse transcriptase" evidence="1">
    <location>
        <begin position="236"/>
        <end position="503"/>
    </location>
</feature>
<dbReference type="Pfam" id="PF00078">
    <property type="entry name" value="RVT_1"/>
    <property type="match status" value="1"/>
</dbReference>
<reference evidence="2" key="1">
    <citation type="submission" date="2020-08" db="EMBL/GenBank/DDBJ databases">
        <title>Multicomponent nature underlies the extraordinary mechanical properties of spider dragline silk.</title>
        <authorList>
            <person name="Kono N."/>
            <person name="Nakamura H."/>
            <person name="Mori M."/>
            <person name="Yoshida Y."/>
            <person name="Ohtoshi R."/>
            <person name="Malay A.D."/>
            <person name="Moran D.A.P."/>
            <person name="Tomita M."/>
            <person name="Numata K."/>
            <person name="Arakawa K."/>
        </authorList>
    </citation>
    <scope>NUCLEOTIDE SEQUENCE</scope>
</reference>
<comment type="caution">
    <text evidence="2">The sequence shown here is derived from an EMBL/GenBank/DDBJ whole genome shotgun (WGS) entry which is preliminary data.</text>
</comment>
<keyword evidence="3" id="KW-1185">Reference proteome</keyword>
<dbReference type="EMBL" id="BMAU01021386">
    <property type="protein sequence ID" value="GFY28771.1"/>
    <property type="molecule type" value="Genomic_DNA"/>
</dbReference>
<organism evidence="2 3">
    <name type="scientific">Trichonephila clavipes</name>
    <name type="common">Golden silk orbweaver</name>
    <name type="synonym">Nephila clavipes</name>
    <dbReference type="NCBI Taxonomy" id="2585209"/>
    <lineage>
        <taxon>Eukaryota</taxon>
        <taxon>Metazoa</taxon>
        <taxon>Ecdysozoa</taxon>
        <taxon>Arthropoda</taxon>
        <taxon>Chelicerata</taxon>
        <taxon>Arachnida</taxon>
        <taxon>Araneae</taxon>
        <taxon>Araneomorphae</taxon>
        <taxon>Entelegynae</taxon>
        <taxon>Araneoidea</taxon>
        <taxon>Nephilidae</taxon>
        <taxon>Trichonephila</taxon>
    </lineage>
</organism>
<proteinExistence type="predicted"/>
<dbReference type="AlphaFoldDB" id="A0A8X7BEE7"/>
<dbReference type="GO" id="GO:0003964">
    <property type="term" value="F:RNA-directed DNA polymerase activity"/>
    <property type="evidence" value="ECO:0007669"/>
    <property type="project" value="UniProtKB-KW"/>
</dbReference>
<dbReference type="PANTHER" id="PTHR36688:SF1">
    <property type="entry name" value="ENDONUCLEASE_EXONUCLEASE_PHOSPHATASE DOMAIN-CONTAINING PROTEIN"/>
    <property type="match status" value="1"/>
</dbReference>
<keyword evidence="2" id="KW-0695">RNA-directed DNA polymerase</keyword>
<keyword evidence="2" id="KW-0808">Transferase</keyword>
<evidence type="ECO:0000313" key="3">
    <source>
        <dbReference type="Proteomes" id="UP000887159"/>
    </source>
</evidence>
<dbReference type="InterPro" id="IPR052560">
    <property type="entry name" value="RdDP_mobile_element"/>
</dbReference>
<accession>A0A8X7BEE7</accession>
<dbReference type="CDD" id="cd01650">
    <property type="entry name" value="RT_nLTR_like"/>
    <property type="match status" value="1"/>
</dbReference>
<dbReference type="PANTHER" id="PTHR36688">
    <property type="entry name" value="ENDO/EXONUCLEASE/PHOSPHATASE DOMAIN-CONTAINING PROTEIN"/>
    <property type="match status" value="1"/>
</dbReference>
<dbReference type="SUPFAM" id="SSF56672">
    <property type="entry name" value="DNA/RNA polymerases"/>
    <property type="match status" value="1"/>
</dbReference>
<sequence>MKYAADCEIWCESRLVPRLRTGDHNTLETLEIALTLEKSTHPCHASRPIENQHRSYTPPHLHQLIHHRNRLRKQYHRTAHKTELNRAQQLVKNTLKQYSIDSWNQRLSALNTQDNSLWNTQKLFKNKRQAIPPLECDRGTAITDTQKANLLAGTLKENFTENTYQNRDTDNHINNTVNTFISTNPTTYLDPVLPDEIITYIKKSSSKKTPGKDGITNRMIPIKGIFILTILINKILKYAYNYFPSVWKEAVIFSILKPGKNAKFADSYRPISLLSTLSKITEYIILSRLKNFTSTNNTINPNQYGFTKNLSTIHPLLKLTETISAGFEKHKTTGAVFLDIQKAFDRVWINGLTCKLISYNFPPSLTQLIHSYITNRTFTVRVNDTYSDSKHTYAGVVQGSLLGPILFNLYLNDIPSYSLTNINIYADDTAILACCRNSKTFTLALNKHLALLENFFDKWKIKINVEKSAAVAFTYKRTLPPPPTMYNQIIPWSQETKYLGLIFDNKLTWKKHITYARDKFRK</sequence>
<evidence type="ECO:0000313" key="2">
    <source>
        <dbReference type="EMBL" id="GFY28771.1"/>
    </source>
</evidence>
<evidence type="ECO:0000259" key="1">
    <source>
        <dbReference type="PROSITE" id="PS50878"/>
    </source>
</evidence>
<protein>
    <submittedName>
        <fullName evidence="2">Probable RNA-directed DNA polymerase from transposon X-element</fullName>
    </submittedName>
</protein>
<dbReference type="Proteomes" id="UP000887159">
    <property type="component" value="Unassembled WGS sequence"/>
</dbReference>
<dbReference type="InterPro" id="IPR043502">
    <property type="entry name" value="DNA/RNA_pol_sf"/>
</dbReference>